<evidence type="ECO:0000313" key="2">
    <source>
        <dbReference type="EMBL" id="AGS53701.1"/>
    </source>
</evidence>
<proteinExistence type="predicted"/>
<dbReference type="InterPro" id="IPR050248">
    <property type="entry name" value="Polysacc_deacetylase_ArnD"/>
</dbReference>
<dbReference type="EMBL" id="JQ844245">
    <property type="protein sequence ID" value="AGS53701.1"/>
    <property type="molecule type" value="Genomic_DNA"/>
</dbReference>
<accession>A0A806KNG1</accession>
<dbReference type="InterPro" id="IPR002509">
    <property type="entry name" value="NODB_dom"/>
</dbReference>
<sequence>MTSAEVNDNRTVWIPAFAGMTPFRFSRQNHAFLACPKPGFPPAREGRVPTPENTTMRCGLRVDADTLRGTRLGVPSLVEAMGRRGVRATFFMTVGPDNMGRHLWRLFKPAFLWKMLRTRAPSLYGWDILRCGVLGTGPDIGRLAADEIRLPAAHGHEVGLHAWDHHAWQSMDLADGERVRRETRLGLERLTEILGRRPDCSAAPAWRADFRVLAIKEEFGFRYNSDSRGRSCFRPVDRDGRALAPQVPVTLPTYDETLGVDGVDDAVYNERLLARFRPGALNTLCVHAEVEGVAKAELFGRFLDEAARRGLEFVPLGELLPEPGACPAAEVTLESVPGRAGAVCTQQ</sequence>
<dbReference type="PANTHER" id="PTHR10587">
    <property type="entry name" value="GLYCOSYL TRANSFERASE-RELATED"/>
    <property type="match status" value="1"/>
</dbReference>
<name>A0A806KNG1_9BACT</name>
<feature type="domain" description="NodB homology" evidence="1">
    <location>
        <begin position="73"/>
        <end position="223"/>
    </location>
</feature>
<dbReference type="PANTHER" id="PTHR10587:SF137">
    <property type="entry name" value="4-DEOXY-4-FORMAMIDO-L-ARABINOSE-PHOSPHOUNDECAPRENOL DEFORMYLASE ARND-RELATED"/>
    <property type="match status" value="1"/>
</dbReference>
<reference evidence="2" key="1">
    <citation type="submission" date="2012-03" db="EMBL/GenBank/DDBJ databases">
        <title>Functional metagenomics reveals considerable lignocellulase gene clusters in the gut microbiome of a wood-feeding higher termite.</title>
        <authorList>
            <person name="Liu N."/>
        </authorList>
    </citation>
    <scope>NUCLEOTIDE SEQUENCE</scope>
</reference>
<dbReference type="SUPFAM" id="SSF88713">
    <property type="entry name" value="Glycoside hydrolase/deacetylase"/>
    <property type="match status" value="1"/>
</dbReference>
<organism evidence="2">
    <name type="scientific">uncultured bacterium contig00174</name>
    <dbReference type="NCBI Taxonomy" id="1181596"/>
    <lineage>
        <taxon>Bacteria</taxon>
        <taxon>environmental samples</taxon>
    </lineage>
</organism>
<dbReference type="GO" id="GO:0005975">
    <property type="term" value="P:carbohydrate metabolic process"/>
    <property type="evidence" value="ECO:0007669"/>
    <property type="project" value="InterPro"/>
</dbReference>
<dbReference type="AlphaFoldDB" id="A0A806KNG1"/>
<dbReference type="Pfam" id="PF01522">
    <property type="entry name" value="Polysacc_deac_1"/>
    <property type="match status" value="1"/>
</dbReference>
<dbReference type="Gene3D" id="3.20.20.370">
    <property type="entry name" value="Glycoside hydrolase/deacetylase"/>
    <property type="match status" value="1"/>
</dbReference>
<evidence type="ECO:0000259" key="1">
    <source>
        <dbReference type="Pfam" id="PF01522"/>
    </source>
</evidence>
<dbReference type="GO" id="GO:0016810">
    <property type="term" value="F:hydrolase activity, acting on carbon-nitrogen (but not peptide) bonds"/>
    <property type="evidence" value="ECO:0007669"/>
    <property type="project" value="InterPro"/>
</dbReference>
<dbReference type="InterPro" id="IPR011330">
    <property type="entry name" value="Glyco_hydro/deAcase_b/a-brl"/>
</dbReference>
<protein>
    <submittedName>
        <fullName evidence="2">Polysaccharide deacetylase family protein</fullName>
    </submittedName>
</protein>